<sequence length="30" mass="3479">MLSFYHLTFSHLRMVKLGINEKEVTSLGNL</sequence>
<proteinExistence type="predicted"/>
<evidence type="ECO:0000313" key="1">
    <source>
        <dbReference type="EMBL" id="MBX52066.1"/>
    </source>
</evidence>
<dbReference type="EMBL" id="GGEC01071582">
    <property type="protein sequence ID" value="MBX52066.1"/>
    <property type="molecule type" value="Transcribed_RNA"/>
</dbReference>
<protein>
    <submittedName>
        <fullName evidence="1">Uncharacterized protein</fullName>
    </submittedName>
</protein>
<accession>A0A2P2PBF7</accession>
<dbReference type="AlphaFoldDB" id="A0A2P2PBF7"/>
<name>A0A2P2PBF7_RHIMU</name>
<organism evidence="1">
    <name type="scientific">Rhizophora mucronata</name>
    <name type="common">Asiatic mangrove</name>
    <dbReference type="NCBI Taxonomy" id="61149"/>
    <lineage>
        <taxon>Eukaryota</taxon>
        <taxon>Viridiplantae</taxon>
        <taxon>Streptophyta</taxon>
        <taxon>Embryophyta</taxon>
        <taxon>Tracheophyta</taxon>
        <taxon>Spermatophyta</taxon>
        <taxon>Magnoliopsida</taxon>
        <taxon>eudicotyledons</taxon>
        <taxon>Gunneridae</taxon>
        <taxon>Pentapetalae</taxon>
        <taxon>rosids</taxon>
        <taxon>fabids</taxon>
        <taxon>Malpighiales</taxon>
        <taxon>Rhizophoraceae</taxon>
        <taxon>Rhizophora</taxon>
    </lineage>
</organism>
<reference evidence="1" key="1">
    <citation type="submission" date="2018-02" db="EMBL/GenBank/DDBJ databases">
        <title>Rhizophora mucronata_Transcriptome.</title>
        <authorList>
            <person name="Meera S.P."/>
            <person name="Sreeshan A."/>
            <person name="Augustine A."/>
        </authorList>
    </citation>
    <scope>NUCLEOTIDE SEQUENCE</scope>
    <source>
        <tissue evidence="1">Leaf</tissue>
    </source>
</reference>